<accession>A0A2S7XMZ6</accession>
<dbReference type="AlphaFoldDB" id="A0A2S7XMZ6"/>
<comment type="caution">
    <text evidence="1">The sequence shown here is derived from an EMBL/GenBank/DDBJ whole genome shotgun (WGS) entry which is preliminary data.</text>
</comment>
<keyword evidence="2" id="KW-1185">Reference proteome</keyword>
<dbReference type="EMBL" id="PPGH01000037">
    <property type="protein sequence ID" value="PQJ95117.1"/>
    <property type="molecule type" value="Genomic_DNA"/>
</dbReference>
<protein>
    <submittedName>
        <fullName evidence="1">Uncharacterized protein</fullName>
    </submittedName>
</protein>
<organism evidence="1 2">
    <name type="scientific">Chromatium okenii</name>
    <dbReference type="NCBI Taxonomy" id="61644"/>
    <lineage>
        <taxon>Bacteria</taxon>
        <taxon>Pseudomonadati</taxon>
        <taxon>Pseudomonadota</taxon>
        <taxon>Gammaproteobacteria</taxon>
        <taxon>Chromatiales</taxon>
        <taxon>Chromatiaceae</taxon>
        <taxon>Chromatium</taxon>
    </lineage>
</organism>
<proteinExistence type="predicted"/>
<reference evidence="1 2" key="1">
    <citation type="submission" date="2018-01" db="EMBL/GenBank/DDBJ databases">
        <title>The complete genome sequence of Chromatium okenii LaCa, a purple sulfur bacterium with a turbulent life.</title>
        <authorList>
            <person name="Luedin S.M."/>
            <person name="Liechti N."/>
            <person name="Storelli N."/>
            <person name="Danza F."/>
            <person name="Wittwer M."/>
            <person name="Pothier J.F."/>
            <person name="Tonolla M.A."/>
        </authorList>
    </citation>
    <scope>NUCLEOTIDE SEQUENCE [LARGE SCALE GENOMIC DNA]</scope>
    <source>
        <strain evidence="1 2">LaCa</strain>
    </source>
</reference>
<evidence type="ECO:0000313" key="1">
    <source>
        <dbReference type="EMBL" id="PQJ95117.1"/>
    </source>
</evidence>
<gene>
    <name evidence="1" type="ORF">CXB77_12480</name>
</gene>
<sequence length="221" mass="24870">MQWDCPACGGVHTGNLLKKAVKVVLEHNLGTCQPDIALLDEFNCTVAVIEVVVTHAPEQTALDYYKNNHIAVVSYKLKSDEDFNRLDAPILKPDSVDVCKNPKCSKCENYMSKKHLLIIDGNCWKCQAPMKVAALYEGNFSLSDIQLATQYGVLMKLHYSRTLGMKYVANTCRKCGAFIGDHYLFTDYVAVDSYNRQELDAGYYCHHCSSNSEDEDSEDFE</sequence>
<evidence type="ECO:0000313" key="2">
    <source>
        <dbReference type="Proteomes" id="UP000239936"/>
    </source>
</evidence>
<dbReference type="Proteomes" id="UP000239936">
    <property type="component" value="Unassembled WGS sequence"/>
</dbReference>
<name>A0A2S7XMZ6_9GAMM</name>